<proteinExistence type="predicted"/>
<dbReference type="RefSeq" id="WP_285746053.1">
    <property type="nucleotide sequence ID" value="NZ_CP127162.1"/>
</dbReference>
<organism evidence="1 2">
    <name type="scientific">Paenibacillus polygoni</name>
    <dbReference type="NCBI Taxonomy" id="3050112"/>
    <lineage>
        <taxon>Bacteria</taxon>
        <taxon>Bacillati</taxon>
        <taxon>Bacillota</taxon>
        <taxon>Bacilli</taxon>
        <taxon>Bacillales</taxon>
        <taxon>Paenibacillaceae</taxon>
        <taxon>Paenibacillus</taxon>
    </lineage>
</organism>
<keyword evidence="2" id="KW-1185">Reference proteome</keyword>
<dbReference type="InterPro" id="IPR053842">
    <property type="entry name" value="NikA-like"/>
</dbReference>
<evidence type="ECO:0008006" key="3">
    <source>
        <dbReference type="Google" id="ProtNLM"/>
    </source>
</evidence>
<accession>A0ABY8X2R9</accession>
<dbReference type="EMBL" id="CP127162">
    <property type="protein sequence ID" value="WIV19730.1"/>
    <property type="molecule type" value="Genomic_DNA"/>
</dbReference>
<gene>
    <name evidence="1" type="ORF">QPK24_03005</name>
</gene>
<name>A0ABY8X2R9_9BACL</name>
<sequence length="108" mass="12514">MSEKSLDKKGRWRSVTVGFRVSPEENKQIDTMVGLCGMTKQDYITSRLLERDIIVNGNPRVFKALRNTLYDVLEELKRIKAGDEVEDELLDTIRMISWIMEGLSHEAR</sequence>
<evidence type="ECO:0000313" key="2">
    <source>
        <dbReference type="Proteomes" id="UP001236415"/>
    </source>
</evidence>
<dbReference type="Proteomes" id="UP001236415">
    <property type="component" value="Chromosome"/>
</dbReference>
<reference evidence="1 2" key="1">
    <citation type="submission" date="2023-06" db="EMBL/GenBank/DDBJ databases">
        <title>Paenibacillus polygonum sp. nov., an endophytic bacterium, isolated from Polygonum lapathifolium L. in Nanji Wetland National Nature Reserve, South of Poyang Lake, Jiangxi Province, China.</title>
        <authorList>
            <person name="Yu Z."/>
        </authorList>
    </citation>
    <scope>NUCLEOTIDE SEQUENCE [LARGE SCALE GENOMIC DNA]</scope>
    <source>
        <strain evidence="1 2">C31</strain>
    </source>
</reference>
<dbReference type="Pfam" id="PF21983">
    <property type="entry name" value="NikA-like"/>
    <property type="match status" value="1"/>
</dbReference>
<evidence type="ECO:0000313" key="1">
    <source>
        <dbReference type="EMBL" id="WIV19730.1"/>
    </source>
</evidence>
<protein>
    <recommendedName>
        <fullName evidence="3">Mobilization protein</fullName>
    </recommendedName>
</protein>